<dbReference type="EMBL" id="LOMO01000001">
    <property type="protein sequence ID" value="KXY51330.1"/>
    <property type="molecule type" value="Genomic_DNA"/>
</dbReference>
<organism evidence="1 2">
    <name type="scientific">Bacillus cereus</name>
    <dbReference type="NCBI Taxonomy" id="1396"/>
    <lineage>
        <taxon>Bacteria</taxon>
        <taxon>Bacillati</taxon>
        <taxon>Bacillota</taxon>
        <taxon>Bacilli</taxon>
        <taxon>Bacillales</taxon>
        <taxon>Bacillaceae</taxon>
        <taxon>Bacillus</taxon>
        <taxon>Bacillus cereus group</taxon>
    </lineage>
</organism>
<dbReference type="RefSeq" id="WP_061662665.1">
    <property type="nucleotide sequence ID" value="NZ_LOMO01000001.1"/>
</dbReference>
<evidence type="ECO:0000313" key="2">
    <source>
        <dbReference type="Proteomes" id="UP000075476"/>
    </source>
</evidence>
<dbReference type="SUPFAM" id="SSF57938">
    <property type="entry name" value="DnaJ/Hsp40 cysteine-rich domain"/>
    <property type="match status" value="1"/>
</dbReference>
<name>A0A9X0MKG7_BACCE</name>
<sequence length="100" mass="11098">MQIKAGQIVDVEVSKDDKKQGFVIGRDAEYIYVEFFEEGDIKTTLDKIIPTNYILQSCHWCSGTGTYREDISDSGLPCPDCSGKGRVVVDMKTEGDVGEK</sequence>
<comment type="caution">
    <text evidence="1">The sequence shown here is derived from an EMBL/GenBank/DDBJ whole genome shotgun (WGS) entry which is preliminary data.</text>
</comment>
<accession>A0A9X0MKG7</accession>
<evidence type="ECO:0000313" key="1">
    <source>
        <dbReference type="EMBL" id="KXY51330.1"/>
    </source>
</evidence>
<protein>
    <submittedName>
        <fullName evidence="1">Uncharacterized protein</fullName>
    </submittedName>
</protein>
<reference evidence="1 2" key="1">
    <citation type="submission" date="2015-12" db="EMBL/GenBank/DDBJ databases">
        <title>Bacillus cereus Group isolate.</title>
        <authorList>
            <person name="Kovac J."/>
        </authorList>
    </citation>
    <scope>NUCLEOTIDE SEQUENCE [LARGE SCALE GENOMIC DNA]</scope>
    <source>
        <strain evidence="1 2">FSL K6-0073</strain>
    </source>
</reference>
<dbReference type="InterPro" id="IPR036410">
    <property type="entry name" value="HSP_DnaJ_Cys-rich_dom_sf"/>
</dbReference>
<dbReference type="Proteomes" id="UP000075476">
    <property type="component" value="Unassembled WGS sequence"/>
</dbReference>
<dbReference type="Gene3D" id="6.20.20.10">
    <property type="match status" value="1"/>
</dbReference>
<dbReference type="AlphaFoldDB" id="A0A9X0MKG7"/>
<gene>
    <name evidence="1" type="ORF">AT268_33155</name>
</gene>
<proteinExistence type="predicted"/>